<evidence type="ECO:0000256" key="11">
    <source>
        <dbReference type="ARBA" id="ARBA00023002"/>
    </source>
</evidence>
<evidence type="ECO:0000256" key="7">
    <source>
        <dbReference type="ARBA" id="ARBA00022729"/>
    </source>
</evidence>
<name>A0AAV5GN78_9BASI</name>
<protein>
    <recommendedName>
        <fullName evidence="20">Endoplasmic oxidoreductin 1</fullName>
    </recommendedName>
</protein>
<evidence type="ECO:0000256" key="1">
    <source>
        <dbReference type="ARBA" id="ARBA00001974"/>
    </source>
</evidence>
<keyword evidence="9" id="KW-0274">FAD</keyword>
<keyword evidence="12" id="KW-0472">Membrane</keyword>
<feature type="region of interest" description="Disordered" evidence="16">
    <location>
        <begin position="484"/>
        <end position="539"/>
    </location>
</feature>
<evidence type="ECO:0000256" key="5">
    <source>
        <dbReference type="ARBA" id="ARBA00022448"/>
    </source>
</evidence>
<dbReference type="SUPFAM" id="SSF110019">
    <property type="entry name" value="ERO1-like"/>
    <property type="match status" value="1"/>
</dbReference>
<keyword evidence="5" id="KW-0813">Transport</keyword>
<comment type="similarity">
    <text evidence="3">Belongs to the EROs family.</text>
</comment>
<keyword evidence="11" id="KW-0560">Oxidoreductase</keyword>
<reference evidence="18 19" key="1">
    <citation type="submission" date="2021-12" db="EMBL/GenBank/DDBJ databases">
        <title>High titer production of polyol ester of fatty acids by Rhodotorula paludigena BS15 towards product separation-free biomass refinery.</title>
        <authorList>
            <person name="Mano J."/>
            <person name="Ono H."/>
            <person name="Tanaka T."/>
            <person name="Naito K."/>
            <person name="Sushida H."/>
            <person name="Ike M."/>
            <person name="Tokuyasu K."/>
            <person name="Kitaoka M."/>
        </authorList>
    </citation>
    <scope>NUCLEOTIDE SEQUENCE [LARGE SCALE GENOMIC DNA]</scope>
    <source>
        <strain evidence="18 19">BS15</strain>
    </source>
</reference>
<dbReference type="AlphaFoldDB" id="A0AAV5GN78"/>
<comment type="subunit">
    <text evidence="4">May function both as a monomer and a homodimer.</text>
</comment>
<feature type="signal peptide" evidence="17">
    <location>
        <begin position="1"/>
        <end position="23"/>
    </location>
</feature>
<accession>A0AAV5GN78</accession>
<evidence type="ECO:0000313" key="18">
    <source>
        <dbReference type="EMBL" id="GJN91345.1"/>
    </source>
</evidence>
<dbReference type="GO" id="GO:0015035">
    <property type="term" value="F:protein-disulfide reductase activity"/>
    <property type="evidence" value="ECO:0007669"/>
    <property type="project" value="InterPro"/>
</dbReference>
<keyword evidence="6" id="KW-0285">Flavoprotein</keyword>
<evidence type="ECO:0008006" key="20">
    <source>
        <dbReference type="Google" id="ProtNLM"/>
    </source>
</evidence>
<keyword evidence="13" id="KW-1015">Disulfide bond</keyword>
<gene>
    <name evidence="18" type="ORF">Rhopal_004366-T1</name>
</gene>
<keyword evidence="8" id="KW-0256">Endoplasmic reticulum</keyword>
<dbReference type="InterPro" id="IPR007266">
    <property type="entry name" value="Ero1"/>
</dbReference>
<evidence type="ECO:0000256" key="17">
    <source>
        <dbReference type="SAM" id="SignalP"/>
    </source>
</evidence>
<evidence type="ECO:0000256" key="13">
    <source>
        <dbReference type="ARBA" id="ARBA00023157"/>
    </source>
</evidence>
<evidence type="ECO:0000256" key="2">
    <source>
        <dbReference type="ARBA" id="ARBA00004367"/>
    </source>
</evidence>
<comment type="caution">
    <text evidence="18">The sequence shown here is derived from an EMBL/GenBank/DDBJ whole genome shotgun (WGS) entry which is preliminary data.</text>
</comment>
<feature type="chain" id="PRO_5043988777" description="Endoplasmic oxidoreductin 1" evidence="17">
    <location>
        <begin position="24"/>
        <end position="615"/>
    </location>
</feature>
<organism evidence="18 19">
    <name type="scientific">Rhodotorula paludigena</name>
    <dbReference type="NCBI Taxonomy" id="86838"/>
    <lineage>
        <taxon>Eukaryota</taxon>
        <taxon>Fungi</taxon>
        <taxon>Dikarya</taxon>
        <taxon>Basidiomycota</taxon>
        <taxon>Pucciniomycotina</taxon>
        <taxon>Microbotryomycetes</taxon>
        <taxon>Sporidiobolales</taxon>
        <taxon>Sporidiobolaceae</taxon>
        <taxon>Rhodotorula</taxon>
    </lineage>
</organism>
<evidence type="ECO:0000256" key="8">
    <source>
        <dbReference type="ARBA" id="ARBA00022824"/>
    </source>
</evidence>
<comment type="subcellular location">
    <subcellularLocation>
        <location evidence="2">Endoplasmic reticulum membrane</location>
        <topology evidence="2">Peripheral membrane protein</topology>
        <orientation evidence="2">Lumenal side</orientation>
    </subcellularLocation>
</comment>
<evidence type="ECO:0000256" key="3">
    <source>
        <dbReference type="ARBA" id="ARBA00008277"/>
    </source>
</evidence>
<evidence type="ECO:0000313" key="19">
    <source>
        <dbReference type="Proteomes" id="UP001342314"/>
    </source>
</evidence>
<dbReference type="GO" id="GO:0071949">
    <property type="term" value="F:FAD binding"/>
    <property type="evidence" value="ECO:0007669"/>
    <property type="project" value="InterPro"/>
</dbReference>
<dbReference type="PANTHER" id="PTHR12613">
    <property type="entry name" value="ERO1-RELATED"/>
    <property type="match status" value="1"/>
</dbReference>
<dbReference type="GO" id="GO:0034975">
    <property type="term" value="P:protein folding in endoplasmic reticulum"/>
    <property type="evidence" value="ECO:0007669"/>
    <property type="project" value="InterPro"/>
</dbReference>
<sequence length="615" mass="66102">MHRPPLPLAAAAALVALSTVASSTSLDHPRSGFLQDVLESKGAGQNYCKPTGQIHDACCDYETVESVNEDLFGRLHELVATPYFRYHKECPFWEEDGSCMNRACGVETTDEDHIPEAWRSYTLGKLNETSARRTSSPAGCSEISDSDFCVLEDELDSEGVYVDLLENPERFTGYAGPSSSRVWKAIYEENCFTPVPFVDASRSTADGGSGFAHVGAFSSGVSAGMGNGMGGGGFGGLAMGGWGESEKRLMGSLAGPRDPDEEVCLEKRVFYRVISGLHASISVHICDDYLDQSTGQWAPNLDCFITRIGQHPERLENMYFTYVLLLRALSRSGPQLVRTLEDTAGEVDTRAKLAQLVDVANGCPSTFDETSMFSGTEAQLLKDEFKDHFRNVSRIMDCVGCDKCRLWGKMQVTGLGTALKLLFSYDGASPLASPSDTALRAKDDPHAVVLSRSEVVAFVNTLHRLSESLAAVDKFRTLWAHRGEERGEERPANARRPQGESPVKVDERIAVDEERDAAALPTASSPPATSAPADAARSVFSSAAQAARSAFPSARPPPRPAGNASTAGEAFSLGTLWTRLVSLCGDGWSRCVDLVAGVGGAVTQPGGGAERKDEL</sequence>
<evidence type="ECO:0000256" key="4">
    <source>
        <dbReference type="ARBA" id="ARBA00011802"/>
    </source>
</evidence>
<keyword evidence="14" id="KW-0325">Glycoprotein</keyword>
<evidence type="ECO:0000256" key="9">
    <source>
        <dbReference type="ARBA" id="ARBA00022827"/>
    </source>
</evidence>
<keyword evidence="19" id="KW-1185">Reference proteome</keyword>
<evidence type="ECO:0000256" key="6">
    <source>
        <dbReference type="ARBA" id="ARBA00022630"/>
    </source>
</evidence>
<dbReference type="GO" id="GO:0016972">
    <property type="term" value="F:thiol oxidase activity"/>
    <property type="evidence" value="ECO:0007669"/>
    <property type="project" value="InterPro"/>
</dbReference>
<feature type="compositionally biased region" description="Low complexity" evidence="16">
    <location>
        <begin position="518"/>
        <end position="539"/>
    </location>
</feature>
<proteinExistence type="inferred from homology"/>
<evidence type="ECO:0000256" key="15">
    <source>
        <dbReference type="ARBA" id="ARBA00023284"/>
    </source>
</evidence>
<dbReference type="Pfam" id="PF04137">
    <property type="entry name" value="ERO1"/>
    <property type="match status" value="1"/>
</dbReference>
<evidence type="ECO:0000256" key="16">
    <source>
        <dbReference type="SAM" id="MobiDB-lite"/>
    </source>
</evidence>
<dbReference type="EMBL" id="BQKY01000008">
    <property type="protein sequence ID" value="GJN91345.1"/>
    <property type="molecule type" value="Genomic_DNA"/>
</dbReference>
<keyword evidence="10" id="KW-0249">Electron transport</keyword>
<comment type="cofactor">
    <cofactor evidence="1">
        <name>FAD</name>
        <dbReference type="ChEBI" id="CHEBI:57692"/>
    </cofactor>
</comment>
<evidence type="ECO:0000256" key="14">
    <source>
        <dbReference type="ARBA" id="ARBA00023180"/>
    </source>
</evidence>
<dbReference type="PANTHER" id="PTHR12613:SF0">
    <property type="entry name" value="ERO1-LIKE PROTEIN"/>
    <property type="match status" value="1"/>
</dbReference>
<evidence type="ECO:0000256" key="10">
    <source>
        <dbReference type="ARBA" id="ARBA00022982"/>
    </source>
</evidence>
<evidence type="ECO:0000256" key="12">
    <source>
        <dbReference type="ARBA" id="ARBA00023136"/>
    </source>
</evidence>
<dbReference type="Proteomes" id="UP001342314">
    <property type="component" value="Unassembled WGS sequence"/>
</dbReference>
<feature type="compositionally biased region" description="Basic and acidic residues" evidence="16">
    <location>
        <begin position="503"/>
        <end position="512"/>
    </location>
</feature>
<keyword evidence="15" id="KW-0676">Redox-active center</keyword>
<dbReference type="InterPro" id="IPR037192">
    <property type="entry name" value="ERO1-like_sf"/>
</dbReference>
<keyword evidence="7 17" id="KW-0732">Signal</keyword>
<dbReference type="GO" id="GO:0005789">
    <property type="term" value="C:endoplasmic reticulum membrane"/>
    <property type="evidence" value="ECO:0007669"/>
    <property type="project" value="UniProtKB-SubCell"/>
</dbReference>